<dbReference type="InterPro" id="IPR006070">
    <property type="entry name" value="Sua5-like_dom"/>
</dbReference>
<dbReference type="GO" id="GO:0006450">
    <property type="term" value="P:regulation of translational fidelity"/>
    <property type="evidence" value="ECO:0007669"/>
    <property type="project" value="TreeGrafter"/>
</dbReference>
<feature type="region of interest" description="Disordered" evidence="16">
    <location>
        <begin position="310"/>
        <end position="388"/>
    </location>
</feature>
<keyword evidence="9" id="KW-0808">Transferase</keyword>
<dbReference type="STRING" id="946362.F2UHZ0"/>
<dbReference type="GeneID" id="16071673"/>
<dbReference type="AlphaFoldDB" id="F2UHZ0"/>
<evidence type="ECO:0000313" key="19">
    <source>
        <dbReference type="Proteomes" id="UP000007799"/>
    </source>
</evidence>
<dbReference type="KEGG" id="sre:PTSG_08090"/>
<evidence type="ECO:0000259" key="17">
    <source>
        <dbReference type="PROSITE" id="PS51163"/>
    </source>
</evidence>
<evidence type="ECO:0000256" key="12">
    <source>
        <dbReference type="ARBA" id="ARBA00023136"/>
    </source>
</evidence>
<comment type="subcellular location">
    <subcellularLocation>
        <location evidence="2">Cell membrane</location>
        <topology evidence="2">Peripheral membrane protein</topology>
    </subcellularLocation>
    <subcellularLocation>
        <location evidence="3">Cytoplasm</location>
    </subcellularLocation>
    <subcellularLocation>
        <location evidence="1">Mitochondrion</location>
    </subcellularLocation>
</comment>
<dbReference type="InParanoid" id="F2UHZ0"/>
<dbReference type="EMBL" id="GL832975">
    <property type="protein sequence ID" value="EGD76739.1"/>
    <property type="molecule type" value="Genomic_DNA"/>
</dbReference>
<evidence type="ECO:0000256" key="16">
    <source>
        <dbReference type="SAM" id="MobiDB-lite"/>
    </source>
</evidence>
<protein>
    <recommendedName>
        <fullName evidence="6">Threonylcarbamoyl-AMP synthase</fullName>
        <ecNumber evidence="5">2.7.7.87</ecNumber>
    </recommendedName>
</protein>
<feature type="compositionally biased region" description="Low complexity" evidence="16">
    <location>
        <begin position="310"/>
        <end position="326"/>
    </location>
</feature>
<evidence type="ECO:0000256" key="11">
    <source>
        <dbReference type="ARBA" id="ARBA00023128"/>
    </source>
</evidence>
<dbReference type="PROSITE" id="PS51163">
    <property type="entry name" value="YRDC"/>
    <property type="match status" value="1"/>
</dbReference>
<evidence type="ECO:0000256" key="14">
    <source>
        <dbReference type="ARBA" id="ARBA00058524"/>
    </source>
</evidence>
<organism evidence="19">
    <name type="scientific">Salpingoeca rosetta (strain ATCC 50818 / BSB-021)</name>
    <dbReference type="NCBI Taxonomy" id="946362"/>
    <lineage>
        <taxon>Eukaryota</taxon>
        <taxon>Choanoflagellata</taxon>
        <taxon>Craspedida</taxon>
        <taxon>Salpingoecidae</taxon>
        <taxon>Salpingoeca</taxon>
    </lineage>
</organism>
<feature type="compositionally biased region" description="Low complexity" evidence="16">
    <location>
        <begin position="49"/>
        <end position="76"/>
    </location>
</feature>
<comment type="function">
    <text evidence="14">Cytoplasmic and mitochondrial threonylcarbamoyl-AMP synthase required for the formation of a threonylcarbamoyl group on adenosine at position 37 (t(6)A37) in tRNAs that read codons beginning with adenine. Catalyzes the conversion of L-threonine, HCO(3)(-)/CO(2) and ATP to give threonylcarbamoyl-AMP (TC-AMP) as the acyladenylate intermediate, with the release of diphosphate. Participates in t(6)A37 formation in cytoplasmic and mitochondrial tRNAs. May regulate the activity of some transporters.</text>
</comment>
<feature type="domain" description="YrdC-like" evidence="17">
    <location>
        <begin position="98"/>
        <end position="286"/>
    </location>
</feature>
<dbReference type="NCBIfam" id="TIGR00057">
    <property type="entry name" value="L-threonylcarbamoyladenylate synthase"/>
    <property type="match status" value="1"/>
</dbReference>
<evidence type="ECO:0000256" key="3">
    <source>
        <dbReference type="ARBA" id="ARBA00004496"/>
    </source>
</evidence>
<dbReference type="OrthoDB" id="3648309at2759"/>
<evidence type="ECO:0000256" key="13">
    <source>
        <dbReference type="ARBA" id="ARBA00048366"/>
    </source>
</evidence>
<dbReference type="PANTHER" id="PTHR17490:SF10">
    <property type="entry name" value="THREONYLCARBAMOYL-AMP SYNTHASE"/>
    <property type="match status" value="1"/>
</dbReference>
<feature type="compositionally biased region" description="Acidic residues" evidence="16">
    <location>
        <begin position="344"/>
        <end position="365"/>
    </location>
</feature>
<dbReference type="PANTHER" id="PTHR17490">
    <property type="entry name" value="SUA5"/>
    <property type="match status" value="1"/>
</dbReference>
<feature type="compositionally biased region" description="Basic residues" evidence="16">
    <location>
        <begin position="32"/>
        <end position="41"/>
    </location>
</feature>
<dbReference type="GO" id="GO:0005886">
    <property type="term" value="C:plasma membrane"/>
    <property type="evidence" value="ECO:0007669"/>
    <property type="project" value="UniProtKB-SubCell"/>
</dbReference>
<comment type="catalytic activity">
    <reaction evidence="13">
        <text>L-threonine + hydrogencarbonate + ATP = L-threonylcarbamoyladenylate + diphosphate + H2O</text>
        <dbReference type="Rhea" id="RHEA:36407"/>
        <dbReference type="ChEBI" id="CHEBI:15377"/>
        <dbReference type="ChEBI" id="CHEBI:17544"/>
        <dbReference type="ChEBI" id="CHEBI:30616"/>
        <dbReference type="ChEBI" id="CHEBI:33019"/>
        <dbReference type="ChEBI" id="CHEBI:57926"/>
        <dbReference type="ChEBI" id="CHEBI:73682"/>
        <dbReference type="EC" id="2.7.7.87"/>
    </reaction>
</comment>
<sequence>MLRVCGRQLRSITRRWLRQPTVTASMSGQRGVHAKHAKHAKHDAERTADSTNVTSTTSATADNTNTTTNSNGDGSSKPQQAQLGRVVKIAGNQEDVPDDVVADAVETLRAGGVIGVPTDTIYGLACLAQSTQGVRRIYSIKGRSELKPIAICVHDVAAIGAYAELSVPERLLRALLPGPVTVVLPRKPALNPELNPHTSLIGVRVPDFPFVRKLVQALGEPLALTSANRSGEQSCISSSEFSHLWGELNAVYDAGTIETSGASRLGSTVVDLSRGKAYQVIRGGSAEEATLATLHAHGLRAAAAAAAGDMQGQAASTQPASTAALAQREEEQEAHVGTSARDDGDGDDGDDDGDEQACDDDDGGDGGDGNGELRSKRSKTDSDTKTAA</sequence>
<keyword evidence="12" id="KW-0472">Membrane</keyword>
<evidence type="ECO:0000256" key="4">
    <source>
        <dbReference type="ARBA" id="ARBA00007663"/>
    </source>
</evidence>
<evidence type="ECO:0000256" key="9">
    <source>
        <dbReference type="ARBA" id="ARBA00022679"/>
    </source>
</evidence>
<dbReference type="Gene3D" id="3.90.870.10">
    <property type="entry name" value="DHBP synthase"/>
    <property type="match status" value="1"/>
</dbReference>
<evidence type="ECO:0000256" key="2">
    <source>
        <dbReference type="ARBA" id="ARBA00004202"/>
    </source>
</evidence>
<dbReference type="OMA" id="HDMSPDG"/>
<evidence type="ECO:0000256" key="6">
    <source>
        <dbReference type="ARBA" id="ARBA00015492"/>
    </source>
</evidence>
<gene>
    <name evidence="18" type="ORF">PTSG_08090</name>
</gene>
<proteinExistence type="inferred from homology"/>
<dbReference type="GO" id="GO:0003725">
    <property type="term" value="F:double-stranded RNA binding"/>
    <property type="evidence" value="ECO:0007669"/>
    <property type="project" value="InterPro"/>
</dbReference>
<dbReference type="SUPFAM" id="SSF55821">
    <property type="entry name" value="YrdC/RibB"/>
    <property type="match status" value="1"/>
</dbReference>
<comment type="similarity">
    <text evidence="4">Belongs to the SUA5 family.</text>
</comment>
<keyword evidence="7" id="KW-1003">Cell membrane</keyword>
<dbReference type="FunFam" id="3.90.870.10:FF:000007">
    <property type="entry name" value="YrdC N6-threonylcarbamoyltransferase domain containing"/>
    <property type="match status" value="1"/>
</dbReference>
<evidence type="ECO:0000256" key="10">
    <source>
        <dbReference type="ARBA" id="ARBA00022946"/>
    </source>
</evidence>
<dbReference type="Pfam" id="PF01300">
    <property type="entry name" value="Sua5_yciO_yrdC"/>
    <property type="match status" value="1"/>
</dbReference>
<keyword evidence="8" id="KW-0963">Cytoplasm</keyword>
<evidence type="ECO:0000256" key="8">
    <source>
        <dbReference type="ARBA" id="ARBA00022490"/>
    </source>
</evidence>
<keyword evidence="10" id="KW-0809">Transit peptide</keyword>
<feature type="compositionally biased region" description="Basic and acidic residues" evidence="16">
    <location>
        <begin position="371"/>
        <end position="388"/>
    </location>
</feature>
<dbReference type="RefSeq" id="XP_004991111.1">
    <property type="nucleotide sequence ID" value="XM_004991054.1"/>
</dbReference>
<evidence type="ECO:0000256" key="7">
    <source>
        <dbReference type="ARBA" id="ARBA00022475"/>
    </source>
</evidence>
<name>F2UHZ0_SALR5</name>
<evidence type="ECO:0000256" key="15">
    <source>
        <dbReference type="ARBA" id="ARBA00063146"/>
    </source>
</evidence>
<comment type="subunit">
    <text evidence="15">Interacts with RSC1A1.</text>
</comment>
<evidence type="ECO:0000256" key="5">
    <source>
        <dbReference type="ARBA" id="ARBA00012584"/>
    </source>
</evidence>
<dbReference type="GO" id="GO:0061710">
    <property type="term" value="F:L-threonylcarbamoyladenylate synthase"/>
    <property type="evidence" value="ECO:0007669"/>
    <property type="project" value="UniProtKB-EC"/>
</dbReference>
<dbReference type="eggNOG" id="KOG3051">
    <property type="taxonomic scope" value="Eukaryota"/>
</dbReference>
<reference evidence="18" key="1">
    <citation type="submission" date="2009-08" db="EMBL/GenBank/DDBJ databases">
        <title>Annotation of Salpingoeca rosetta.</title>
        <authorList>
            <consortium name="The Broad Institute Genome Sequencing Platform"/>
            <person name="Russ C."/>
            <person name="Cuomo C."/>
            <person name="Burger G."/>
            <person name="Gray M.W."/>
            <person name="Holland P.W.H."/>
            <person name="King N."/>
            <person name="Lang F.B.F."/>
            <person name="Roger A.J."/>
            <person name="Ruiz-Trillo I."/>
            <person name="Young S.K."/>
            <person name="Zeng Q."/>
            <person name="Gargeya S."/>
            <person name="Alvarado L."/>
            <person name="Berlin A."/>
            <person name="Chapman S.B."/>
            <person name="Chen Z."/>
            <person name="Freedman E."/>
            <person name="Gellesch M."/>
            <person name="Goldberg J."/>
            <person name="Griggs A."/>
            <person name="Gujja S."/>
            <person name="Heilman E."/>
            <person name="Heiman D."/>
            <person name="Howarth C."/>
            <person name="Mehta T."/>
            <person name="Neiman D."/>
            <person name="Pearson M."/>
            <person name="Roberts A."/>
            <person name="Saif S."/>
            <person name="Shea T."/>
            <person name="Shenoy N."/>
            <person name="Sisk P."/>
            <person name="Stolte C."/>
            <person name="Sykes S."/>
            <person name="White J."/>
            <person name="Yandava C."/>
            <person name="Haas B."/>
            <person name="Nusbaum C."/>
            <person name="Birren B."/>
        </authorList>
    </citation>
    <scope>NUCLEOTIDE SEQUENCE [LARGE SCALE GENOMIC DNA]</scope>
    <source>
        <strain evidence="18">ATCC 50818</strain>
    </source>
</reference>
<feature type="region of interest" description="Disordered" evidence="16">
    <location>
        <begin position="20"/>
        <end position="79"/>
    </location>
</feature>
<dbReference type="EC" id="2.7.7.87" evidence="5"/>
<evidence type="ECO:0000256" key="1">
    <source>
        <dbReference type="ARBA" id="ARBA00004173"/>
    </source>
</evidence>
<keyword evidence="11" id="KW-0496">Mitochondrion</keyword>
<dbReference type="Proteomes" id="UP000007799">
    <property type="component" value="Unassembled WGS sequence"/>
</dbReference>
<keyword evidence="19" id="KW-1185">Reference proteome</keyword>
<accession>F2UHZ0</accession>
<dbReference type="InterPro" id="IPR050156">
    <property type="entry name" value="TC-AMP_synthase_SUA5"/>
</dbReference>
<dbReference type="GO" id="GO:0000049">
    <property type="term" value="F:tRNA binding"/>
    <property type="evidence" value="ECO:0007669"/>
    <property type="project" value="TreeGrafter"/>
</dbReference>
<dbReference type="InterPro" id="IPR017945">
    <property type="entry name" value="DHBP_synth_RibB-like_a/b_dom"/>
</dbReference>
<evidence type="ECO:0000313" key="18">
    <source>
        <dbReference type="EMBL" id="EGD76739.1"/>
    </source>
</evidence>
<dbReference type="GO" id="GO:0005739">
    <property type="term" value="C:mitochondrion"/>
    <property type="evidence" value="ECO:0007669"/>
    <property type="project" value="UniProtKB-SubCell"/>
</dbReference>